<evidence type="ECO:0000259" key="2">
    <source>
        <dbReference type="Pfam" id="PF04235"/>
    </source>
</evidence>
<dbReference type="RefSeq" id="WP_160486469.1">
    <property type="nucleotide sequence ID" value="NZ_WUBR01000003.1"/>
</dbReference>
<dbReference type="PANTHER" id="PTHR30590:SF2">
    <property type="entry name" value="INNER MEMBRANE PROTEIN"/>
    <property type="match status" value="1"/>
</dbReference>
<dbReference type="EMBL" id="WUBR01000003">
    <property type="protein sequence ID" value="MWV28812.1"/>
    <property type="molecule type" value="Genomic_DNA"/>
</dbReference>
<dbReference type="InterPro" id="IPR052529">
    <property type="entry name" value="Bact_Transport_Assoc"/>
</dbReference>
<gene>
    <name evidence="3" type="ORF">GRF63_12930</name>
</gene>
<dbReference type="PANTHER" id="PTHR30590">
    <property type="entry name" value="INNER MEMBRANE PROTEIN"/>
    <property type="match status" value="1"/>
</dbReference>
<comment type="caution">
    <text evidence="3">The sequence shown here is derived from an EMBL/GenBank/DDBJ whole genome shotgun (WGS) entry which is preliminary data.</text>
</comment>
<feature type="transmembrane region" description="Helical" evidence="1">
    <location>
        <begin position="103"/>
        <end position="120"/>
    </location>
</feature>
<protein>
    <submittedName>
        <fullName evidence="3">DUF418 domain-containing protein</fullName>
    </submittedName>
</protein>
<feature type="transmembrane region" description="Helical" evidence="1">
    <location>
        <begin position="147"/>
        <end position="167"/>
    </location>
</feature>
<name>A0A844XGP6_9SPHN</name>
<keyword evidence="1" id="KW-0812">Transmembrane</keyword>
<dbReference type="Pfam" id="PF04235">
    <property type="entry name" value="DUF418"/>
    <property type="match status" value="1"/>
</dbReference>
<accession>A0A844XGP6</accession>
<dbReference type="InterPro" id="IPR007349">
    <property type="entry name" value="DUF418"/>
</dbReference>
<dbReference type="AlphaFoldDB" id="A0A844XGP6"/>
<reference evidence="3 4" key="2">
    <citation type="submission" date="2020-02" db="EMBL/GenBank/DDBJ databases">
        <title>Erythrobacter dongmakensis sp. nov., isolated from a tidal mudflat.</title>
        <authorList>
            <person name="Kim I.S."/>
        </authorList>
    </citation>
    <scope>NUCLEOTIDE SEQUENCE [LARGE SCALE GENOMIC DNA]</scope>
    <source>
        <strain evidence="3 4">GH3-10</strain>
    </source>
</reference>
<sequence>MSDHGTALTSTPSANRRIAALDALRGVAIIGIIPMNVIAFSMPAAAYINPRAFGGHDLGETLLWAISFVLVEDKFRALFAMMFGAGVAILLDKRSAHPLRDHFARMAALLVIAVAHAVFLANNDVLRSYAVAGLLLPLALRWRVRTLLLVSGALVAGQLAVSGWYAWDWLAYWQQRAGGALVDPAPWQVAEAAYGFNPDAITAAIQRNDAGLWERVTLRLSQAEQQLRFVAASLPSALAAMLLGMAFWRCGLLAGQWEARRAMRLGLICASASLPVLMALAGWTMNSGFDPIVTAANVLVWSAPFDLALGVAYAAFAMALFGSSLKEHRSTMLLAAAGRMALTNYLSTSLIFAVMFAGWGLGLFAEVSRGQALLLCLVPTAAILAWSAPWLRHFRMGPAEWLWRSLADLKPRALRREAGS</sequence>
<feature type="transmembrane region" description="Helical" evidence="1">
    <location>
        <begin position="265"/>
        <end position="286"/>
    </location>
</feature>
<feature type="transmembrane region" description="Helical" evidence="1">
    <location>
        <begin position="229"/>
        <end position="253"/>
    </location>
</feature>
<feature type="transmembrane region" description="Helical" evidence="1">
    <location>
        <begin position="298"/>
        <end position="321"/>
    </location>
</feature>
<feature type="domain" description="DUF418" evidence="2">
    <location>
        <begin position="248"/>
        <end position="408"/>
    </location>
</feature>
<reference evidence="3 4" key="1">
    <citation type="submission" date="2019-12" db="EMBL/GenBank/DDBJ databases">
        <authorList>
            <person name="Lee S.D."/>
        </authorList>
    </citation>
    <scope>NUCLEOTIDE SEQUENCE [LARGE SCALE GENOMIC DNA]</scope>
    <source>
        <strain evidence="3 4">GH3-10</strain>
    </source>
</reference>
<proteinExistence type="predicted"/>
<keyword evidence="1" id="KW-0472">Membrane</keyword>
<keyword evidence="1" id="KW-1133">Transmembrane helix</keyword>
<evidence type="ECO:0000313" key="4">
    <source>
        <dbReference type="Proteomes" id="UP000461409"/>
    </source>
</evidence>
<feature type="transmembrane region" description="Helical" evidence="1">
    <location>
        <begin position="26"/>
        <end position="48"/>
    </location>
</feature>
<evidence type="ECO:0000256" key="1">
    <source>
        <dbReference type="SAM" id="Phobius"/>
    </source>
</evidence>
<feature type="transmembrane region" description="Helical" evidence="1">
    <location>
        <begin position="371"/>
        <end position="391"/>
    </location>
</feature>
<feature type="transmembrane region" description="Helical" evidence="1">
    <location>
        <begin position="126"/>
        <end position="142"/>
    </location>
</feature>
<organism evidence="3 4">
    <name type="scientific">Aurantiacibacter rhizosphaerae</name>
    <dbReference type="NCBI Taxonomy" id="2691582"/>
    <lineage>
        <taxon>Bacteria</taxon>
        <taxon>Pseudomonadati</taxon>
        <taxon>Pseudomonadota</taxon>
        <taxon>Alphaproteobacteria</taxon>
        <taxon>Sphingomonadales</taxon>
        <taxon>Erythrobacteraceae</taxon>
        <taxon>Aurantiacibacter</taxon>
    </lineage>
</organism>
<evidence type="ECO:0000313" key="3">
    <source>
        <dbReference type="EMBL" id="MWV28812.1"/>
    </source>
</evidence>
<feature type="transmembrane region" description="Helical" evidence="1">
    <location>
        <begin position="342"/>
        <end position="365"/>
    </location>
</feature>
<dbReference type="Proteomes" id="UP000461409">
    <property type="component" value="Unassembled WGS sequence"/>
</dbReference>
<keyword evidence="4" id="KW-1185">Reference proteome</keyword>
<feature type="transmembrane region" description="Helical" evidence="1">
    <location>
        <begin position="75"/>
        <end position="91"/>
    </location>
</feature>